<feature type="transmembrane region" description="Helical" evidence="1">
    <location>
        <begin position="200"/>
        <end position="220"/>
    </location>
</feature>
<keyword evidence="1" id="KW-1133">Transmembrane helix</keyword>
<feature type="transmembrane region" description="Helical" evidence="1">
    <location>
        <begin position="34"/>
        <end position="51"/>
    </location>
</feature>
<dbReference type="InterPro" id="IPR046108">
    <property type="entry name" value="TrbL_5"/>
</dbReference>
<evidence type="ECO:0008006" key="4">
    <source>
        <dbReference type="Google" id="ProtNLM"/>
    </source>
</evidence>
<evidence type="ECO:0000313" key="2">
    <source>
        <dbReference type="EMBL" id="HJB40345.1"/>
    </source>
</evidence>
<protein>
    <recommendedName>
        <fullName evidence="4">Conjugal transfer protein TrbL</fullName>
    </recommendedName>
</protein>
<reference evidence="2" key="2">
    <citation type="submission" date="2021-04" db="EMBL/GenBank/DDBJ databases">
        <authorList>
            <person name="Gilroy R."/>
        </authorList>
    </citation>
    <scope>NUCLEOTIDE SEQUENCE</scope>
    <source>
        <strain evidence="2">ChiBcec8-14828</strain>
    </source>
</reference>
<proteinExistence type="predicted"/>
<name>A0A9D2M3T4_9FIRM</name>
<feature type="transmembrane region" description="Helical" evidence="1">
    <location>
        <begin position="108"/>
        <end position="127"/>
    </location>
</feature>
<sequence>MTWTDGLFDGFSSAVSDAVGNLSDTIVNSVFDRFITWLFNSVFDGLIMLLTNINEMGAEIFDLDWCKLLMQLFAVLGGAMFTVGMFVAIFDLGISYQSQQGNGDPKNTILNCLKGFVAAFLFVNIPVELYRFCISLQNNVSKGILSLAGQDSSLQIGDIAQQTITQWSASINVVSIFPLLLLIAFAYCIIKVFFGNLKRGGILLALIAVGSIHMFSVPRGYSDGFTSWCKQVIGLCVTAFLQTTFLFAGLITFTEHPLLGTGVMLAAAEVPRVLEKFGLDTSTRGNAMQALYGTSMVMTMVRFVK</sequence>
<accession>A0A9D2M3T4</accession>
<feature type="transmembrane region" description="Helical" evidence="1">
    <location>
        <begin position="171"/>
        <end position="194"/>
    </location>
</feature>
<reference evidence="2" key="1">
    <citation type="journal article" date="2021" name="PeerJ">
        <title>Extensive microbial diversity within the chicken gut microbiome revealed by metagenomics and culture.</title>
        <authorList>
            <person name="Gilroy R."/>
            <person name="Ravi A."/>
            <person name="Getino M."/>
            <person name="Pursley I."/>
            <person name="Horton D.L."/>
            <person name="Alikhan N.F."/>
            <person name="Baker D."/>
            <person name="Gharbi K."/>
            <person name="Hall N."/>
            <person name="Watson M."/>
            <person name="Adriaenssens E.M."/>
            <person name="Foster-Nyarko E."/>
            <person name="Jarju S."/>
            <person name="Secka A."/>
            <person name="Antonio M."/>
            <person name="Oren A."/>
            <person name="Chaudhuri R.R."/>
            <person name="La Ragione R."/>
            <person name="Hildebrand F."/>
            <person name="Pallen M.J."/>
        </authorList>
    </citation>
    <scope>NUCLEOTIDE SEQUENCE</scope>
    <source>
        <strain evidence="2">ChiBcec8-14828</strain>
    </source>
</reference>
<feature type="transmembrane region" description="Helical" evidence="1">
    <location>
        <begin position="72"/>
        <end position="96"/>
    </location>
</feature>
<comment type="caution">
    <text evidence="2">The sequence shown here is derived from an EMBL/GenBank/DDBJ whole genome shotgun (WGS) entry which is preliminary data.</text>
</comment>
<organism evidence="2 3">
    <name type="scientific">Candidatus Ruthenibacterium avium</name>
    <dbReference type="NCBI Taxonomy" id="2838751"/>
    <lineage>
        <taxon>Bacteria</taxon>
        <taxon>Bacillati</taxon>
        <taxon>Bacillota</taxon>
        <taxon>Clostridia</taxon>
        <taxon>Eubacteriales</taxon>
        <taxon>Oscillospiraceae</taxon>
        <taxon>Ruthenibacterium</taxon>
    </lineage>
</organism>
<keyword evidence="1" id="KW-0812">Transmembrane</keyword>
<evidence type="ECO:0000256" key="1">
    <source>
        <dbReference type="SAM" id="Phobius"/>
    </source>
</evidence>
<dbReference type="EMBL" id="DWYA01000067">
    <property type="protein sequence ID" value="HJB40345.1"/>
    <property type="molecule type" value="Genomic_DNA"/>
</dbReference>
<feature type="transmembrane region" description="Helical" evidence="1">
    <location>
        <begin position="232"/>
        <end position="253"/>
    </location>
</feature>
<evidence type="ECO:0000313" key="3">
    <source>
        <dbReference type="Proteomes" id="UP000824209"/>
    </source>
</evidence>
<dbReference type="Proteomes" id="UP000824209">
    <property type="component" value="Unassembled WGS sequence"/>
</dbReference>
<keyword evidence="1" id="KW-0472">Membrane</keyword>
<dbReference type="AlphaFoldDB" id="A0A9D2M3T4"/>
<dbReference type="Pfam" id="PF19511">
    <property type="entry name" value="TrbL_5"/>
    <property type="match status" value="1"/>
</dbReference>
<gene>
    <name evidence="2" type="ORF">H9943_08120</name>
</gene>